<evidence type="ECO:0000256" key="5">
    <source>
        <dbReference type="SAM" id="MobiDB-lite"/>
    </source>
</evidence>
<comment type="caution">
    <text evidence="7">The sequence shown here is derived from an EMBL/GenBank/DDBJ whole genome shotgun (WGS) entry which is preliminary data.</text>
</comment>
<evidence type="ECO:0000313" key="7">
    <source>
        <dbReference type="EMBL" id="KAK2079677.1"/>
    </source>
</evidence>
<feature type="region of interest" description="Disordered" evidence="5">
    <location>
        <begin position="259"/>
        <end position="302"/>
    </location>
</feature>
<feature type="region of interest" description="Disordered" evidence="5">
    <location>
        <begin position="946"/>
        <end position="977"/>
    </location>
</feature>
<dbReference type="GO" id="GO:0016236">
    <property type="term" value="P:macroautophagy"/>
    <property type="evidence" value="ECO:0007669"/>
    <property type="project" value="TreeGrafter"/>
</dbReference>
<feature type="repeat" description="CHCR" evidence="4">
    <location>
        <begin position="649"/>
        <end position="803"/>
    </location>
</feature>
<proteinExistence type="predicted"/>
<dbReference type="InterPro" id="IPR015943">
    <property type="entry name" value="WD40/YVTN_repeat-like_dom_sf"/>
</dbReference>
<feature type="region of interest" description="Disordered" evidence="5">
    <location>
        <begin position="890"/>
        <end position="916"/>
    </location>
</feature>
<dbReference type="GO" id="GO:0034058">
    <property type="term" value="P:endosomal vesicle fusion"/>
    <property type="evidence" value="ECO:0007669"/>
    <property type="project" value="TreeGrafter"/>
</dbReference>
<reference evidence="7" key="1">
    <citation type="submission" date="2021-01" db="EMBL/GenBank/DDBJ databases">
        <authorList>
            <person name="Eckstrom K.M.E."/>
        </authorList>
    </citation>
    <scope>NUCLEOTIDE SEQUENCE</scope>
    <source>
        <strain evidence="7">UVCC 0001</strain>
    </source>
</reference>
<dbReference type="InterPro" id="IPR000547">
    <property type="entry name" value="Clathrin_H-chain/VPS_repeat"/>
</dbReference>
<evidence type="ECO:0000256" key="3">
    <source>
        <dbReference type="PROSITE-ProRule" id="PRU00221"/>
    </source>
</evidence>
<dbReference type="GO" id="GO:0030897">
    <property type="term" value="C:HOPS complex"/>
    <property type="evidence" value="ECO:0007669"/>
    <property type="project" value="TreeGrafter"/>
</dbReference>
<dbReference type="SUPFAM" id="SSF69322">
    <property type="entry name" value="Tricorn protease domain 2"/>
    <property type="match status" value="1"/>
</dbReference>
<feature type="compositionally biased region" description="Basic residues" evidence="5">
    <location>
        <begin position="957"/>
        <end position="971"/>
    </location>
</feature>
<keyword evidence="8" id="KW-1185">Reference proteome</keyword>
<dbReference type="AlphaFoldDB" id="A0AAD9IP10"/>
<evidence type="ECO:0000259" key="6">
    <source>
        <dbReference type="Pfam" id="PF23411"/>
    </source>
</evidence>
<dbReference type="PROSITE" id="PS50236">
    <property type="entry name" value="CHCR"/>
    <property type="match status" value="1"/>
</dbReference>
<dbReference type="GO" id="GO:0009267">
    <property type="term" value="P:cellular response to starvation"/>
    <property type="evidence" value="ECO:0007669"/>
    <property type="project" value="TreeGrafter"/>
</dbReference>
<dbReference type="Pfam" id="PF23556">
    <property type="entry name" value="TPR_Vps41"/>
    <property type="match status" value="1"/>
</dbReference>
<dbReference type="InterPro" id="IPR001680">
    <property type="entry name" value="WD40_rpt"/>
</dbReference>
<dbReference type="PANTHER" id="PTHR12616:SF1">
    <property type="entry name" value="VACUOLAR PROTEIN SORTING-ASSOCIATED PROTEIN 41 HOMOLOG"/>
    <property type="match status" value="1"/>
</dbReference>
<dbReference type="Pfam" id="PF23411">
    <property type="entry name" value="Beta-prop_Vps41"/>
    <property type="match status" value="1"/>
</dbReference>
<evidence type="ECO:0000313" key="8">
    <source>
        <dbReference type="Proteomes" id="UP001255856"/>
    </source>
</evidence>
<keyword evidence="3" id="KW-0853">WD repeat</keyword>
<gene>
    <name evidence="7" type="ORF">QBZ16_002072</name>
</gene>
<dbReference type="Proteomes" id="UP001255856">
    <property type="component" value="Unassembled WGS sequence"/>
</dbReference>
<dbReference type="GO" id="GO:0006623">
    <property type="term" value="P:protein targeting to vacuole"/>
    <property type="evidence" value="ECO:0007669"/>
    <property type="project" value="InterPro"/>
</dbReference>
<feature type="compositionally biased region" description="Low complexity" evidence="5">
    <location>
        <begin position="904"/>
        <end position="914"/>
    </location>
</feature>
<dbReference type="PANTHER" id="PTHR12616">
    <property type="entry name" value="VACUOLAR PROTEIN SORTING VPS41"/>
    <property type="match status" value="1"/>
</dbReference>
<dbReference type="PROSITE" id="PS50082">
    <property type="entry name" value="WD_REPEATS_2"/>
    <property type="match status" value="1"/>
</dbReference>
<evidence type="ECO:0000256" key="4">
    <source>
        <dbReference type="PROSITE-ProRule" id="PRU01006"/>
    </source>
</evidence>
<feature type="repeat" description="WD" evidence="3">
    <location>
        <begin position="38"/>
        <end position="79"/>
    </location>
</feature>
<keyword evidence="1" id="KW-0813">Transport</keyword>
<protein>
    <recommendedName>
        <fullName evidence="6">Vps41 beta-propeller domain-containing protein</fullName>
    </recommendedName>
</protein>
<dbReference type="InterPro" id="IPR045111">
    <property type="entry name" value="Vps41/Vps8"/>
</dbReference>
<dbReference type="InterPro" id="IPR057780">
    <property type="entry name" value="Beta-prop_Vps41"/>
</dbReference>
<feature type="domain" description="Vps41 beta-propeller" evidence="6">
    <location>
        <begin position="33"/>
        <end position="254"/>
    </location>
</feature>
<dbReference type="SMART" id="SM00320">
    <property type="entry name" value="WD40"/>
    <property type="match status" value="2"/>
</dbReference>
<dbReference type="Gene3D" id="2.130.10.10">
    <property type="entry name" value="YVTN repeat-like/Quinoprotein amine dehydrogenase"/>
    <property type="match status" value="1"/>
</dbReference>
<name>A0AAD9IP10_PROWI</name>
<keyword evidence="2" id="KW-0653">Protein transport</keyword>
<feature type="compositionally biased region" description="Basic and acidic residues" evidence="5">
    <location>
        <begin position="378"/>
        <end position="387"/>
    </location>
</feature>
<sequence length="977" mass="105220">MSAGPGDEPRLKYSPLSNAAAFPGAATRLEVSDKVKAFKEHIASITDLSFDRTADYLASSSKDGAVVVYGLYTGEVRKHTVGKPVTTVALDPRYAERKTRDFIYGTEEGVLNHVSKGWLGNSETTLFRGQGPIHCARLSGTLLAWATNTGLRVYDTATNQRLAKLPSPKGFSWDRDGPASLFWLGGWELFVGWARRIQVLRVVTRAPSAGAALPGHVARAVHVPAPVMETFVTLDVPFHVRGVAPFGVTLAVLGTGVEPQGPVRAEEEASKGGAATDDDGDDDREPRPIQMQPLPEARAAARVAEGAIQNGDEDPATPLYFHIVERDGSILSSDRLAEVGADASLAVFYTESALATSHGSDGQSMAPGAPESGDDDAERSPRRQRPAEEDDEALALLLVPDELARRRRRYAQPYKWWRDGDEPLYFLAWARGIQVGRPRDGNDRVRWLLERGAAETALLVALTDRAAAADAFIAWLLEAREYGRAALAAERLLGARSAAWERVAFSFAWARQLRALAPRLPVAAPRLHRKTYDMVLDALLQGRGEDHALLLRLVRRWPPEAYGGVALLRAVSAAVESEETADAALLRVAVELCTRQGQLVPALGLLVRLRDRGVFDFIRAHGLAAEAAGRVAELFDLDADAAVALAVEKAQALAPDAVVAGLRAAAERAARRDAPAEAQTWRRRLYAYLTALHAREPALAAEHAPLQVQLTAELEPRALMPFLTSSTAYPLEAALLVCERHGLVRERVYVLSRMGATDRALRAIVLDLRDIPAAVTFAREQRDDELWALLLDLGLGQGDAALAGELLDALGGAVDPLSIVRRIPAGLRIERLGPRLAHVLRESRGAAALQAGCAAILRADEETLAAKLHRALTAALPRVYLRVPQGWESCGAGERAPKRSSGGAAALKEPAAPDAHPDARLEAALAQASRGVFIGHVLAEDQAAGEVPGDAELSHSSLHRRTRSQLAHRRSGSIGHA</sequence>
<organism evidence="7 8">
    <name type="scientific">Prototheca wickerhamii</name>
    <dbReference type="NCBI Taxonomy" id="3111"/>
    <lineage>
        <taxon>Eukaryota</taxon>
        <taxon>Viridiplantae</taxon>
        <taxon>Chlorophyta</taxon>
        <taxon>core chlorophytes</taxon>
        <taxon>Trebouxiophyceae</taxon>
        <taxon>Chlorellales</taxon>
        <taxon>Chlorellaceae</taxon>
        <taxon>Prototheca</taxon>
    </lineage>
</organism>
<evidence type="ECO:0000256" key="2">
    <source>
        <dbReference type="ARBA" id="ARBA00022927"/>
    </source>
</evidence>
<evidence type="ECO:0000256" key="1">
    <source>
        <dbReference type="ARBA" id="ARBA00022448"/>
    </source>
</evidence>
<dbReference type="GO" id="GO:0005770">
    <property type="term" value="C:late endosome"/>
    <property type="evidence" value="ECO:0007669"/>
    <property type="project" value="TreeGrafter"/>
</dbReference>
<accession>A0AAD9IP10</accession>
<dbReference type="EMBL" id="JASFZW010000002">
    <property type="protein sequence ID" value="KAK2079677.1"/>
    <property type="molecule type" value="Genomic_DNA"/>
</dbReference>
<feature type="region of interest" description="Disordered" evidence="5">
    <location>
        <begin position="356"/>
        <end position="391"/>
    </location>
</feature>